<evidence type="ECO:0000256" key="11">
    <source>
        <dbReference type="ARBA" id="ARBA00023315"/>
    </source>
</evidence>
<feature type="transmembrane region" description="Helical" evidence="14">
    <location>
        <begin position="197"/>
        <end position="216"/>
    </location>
</feature>
<feature type="transmembrane region" description="Helical" evidence="14">
    <location>
        <begin position="79"/>
        <end position="104"/>
    </location>
</feature>
<evidence type="ECO:0000256" key="12">
    <source>
        <dbReference type="ARBA" id="ARBA00031030"/>
    </source>
</evidence>
<dbReference type="InterPro" id="IPR004299">
    <property type="entry name" value="MBOAT_fam"/>
</dbReference>
<dbReference type="GO" id="GO:0042121">
    <property type="term" value="P:alginic acid biosynthetic process"/>
    <property type="evidence" value="ECO:0007669"/>
    <property type="project" value="UniProtKB-UniPathway"/>
</dbReference>
<dbReference type="InterPro" id="IPR024194">
    <property type="entry name" value="Ac/AlaTfrase_AlgI/DltB"/>
</dbReference>
<comment type="similarity">
    <text evidence="3 13">Belongs to the membrane-bound acyltransferase family.</text>
</comment>
<organism evidence="15 16">
    <name type="scientific">Enterobacter sichuanensis</name>
    <dbReference type="NCBI Taxonomy" id="2071710"/>
    <lineage>
        <taxon>Bacteria</taxon>
        <taxon>Pseudomonadati</taxon>
        <taxon>Pseudomonadota</taxon>
        <taxon>Gammaproteobacteria</taxon>
        <taxon>Enterobacterales</taxon>
        <taxon>Enterobacteriaceae</taxon>
        <taxon>Enterobacter</taxon>
        <taxon>Enterobacter cloacae complex</taxon>
    </lineage>
</organism>
<comment type="pathway">
    <text evidence="2">Glycan biosynthesis; alginate biosynthesis.</text>
</comment>
<keyword evidence="10 13" id="KW-0472">Membrane</keyword>
<dbReference type="UniPathway" id="UPA00286"/>
<evidence type="ECO:0000256" key="5">
    <source>
        <dbReference type="ARBA" id="ARBA00022475"/>
    </source>
</evidence>
<evidence type="ECO:0000256" key="4">
    <source>
        <dbReference type="ARBA" id="ARBA00016084"/>
    </source>
</evidence>
<dbReference type="EMBL" id="JZYX01000005">
    <property type="protein sequence ID" value="KJN31834.1"/>
    <property type="molecule type" value="Genomic_DNA"/>
</dbReference>
<evidence type="ECO:0000256" key="8">
    <source>
        <dbReference type="ARBA" id="ARBA00022841"/>
    </source>
</evidence>
<reference evidence="15 16" key="1">
    <citation type="submission" date="2015-03" db="EMBL/GenBank/DDBJ databases">
        <authorList>
            <person name="McCorrison J."/>
            <person name="Sanka R."/>
            <person name="Adams M."/>
            <person name="Brinkac L."/>
            <person name="Nierman W."/>
            <person name="Sutton G."/>
            <person name="Nelson K."/>
            <person name="Kiedrowski L."/>
            <person name="Guerrero D."/>
            <person name="Bonomo R."/>
        </authorList>
    </citation>
    <scope>NUCLEOTIDE SEQUENCE [LARGE SCALE GENOMIC DNA]</scope>
    <source>
        <strain evidence="15 16">35699</strain>
    </source>
</reference>
<evidence type="ECO:0000313" key="15">
    <source>
        <dbReference type="EMBL" id="KJN31834.1"/>
    </source>
</evidence>
<evidence type="ECO:0000256" key="7">
    <source>
        <dbReference type="ARBA" id="ARBA00022692"/>
    </source>
</evidence>
<keyword evidence="5 13" id="KW-1003">Cell membrane</keyword>
<dbReference type="PANTHER" id="PTHR13285">
    <property type="entry name" value="ACYLTRANSFERASE"/>
    <property type="match status" value="1"/>
</dbReference>
<gene>
    <name evidence="15" type="ORF">SS37_03160</name>
</gene>
<keyword evidence="8" id="KW-0016">Alginate biosynthesis</keyword>
<evidence type="ECO:0000256" key="3">
    <source>
        <dbReference type="ARBA" id="ARBA00010323"/>
    </source>
</evidence>
<feature type="transmembrane region" description="Helical" evidence="14">
    <location>
        <begin position="311"/>
        <end position="332"/>
    </location>
</feature>
<evidence type="ECO:0000256" key="6">
    <source>
        <dbReference type="ARBA" id="ARBA00022679"/>
    </source>
</evidence>
<evidence type="ECO:0000256" key="10">
    <source>
        <dbReference type="ARBA" id="ARBA00023136"/>
    </source>
</evidence>
<protein>
    <recommendedName>
        <fullName evidence="4">Probable alginate O-acetylase AlgI</fullName>
    </recommendedName>
    <alternativeName>
        <fullName evidence="12">Alginate biosynthesis protein AlgI</fullName>
    </alternativeName>
</protein>
<evidence type="ECO:0000256" key="9">
    <source>
        <dbReference type="ARBA" id="ARBA00022989"/>
    </source>
</evidence>
<dbReference type="PIRSF" id="PIRSF016636">
    <property type="entry name" value="AlgI_DltB"/>
    <property type="match status" value="1"/>
</dbReference>
<dbReference type="InterPro" id="IPR051085">
    <property type="entry name" value="MB_O-acyltransferase"/>
</dbReference>
<accession>A0A0F1BEY6</accession>
<evidence type="ECO:0000256" key="1">
    <source>
        <dbReference type="ARBA" id="ARBA00004651"/>
    </source>
</evidence>
<dbReference type="PANTHER" id="PTHR13285:SF23">
    <property type="entry name" value="TEICHOIC ACID D-ALANYLTRANSFERASE"/>
    <property type="match status" value="1"/>
</dbReference>
<keyword evidence="9 14" id="KW-1133">Transmembrane helix</keyword>
<feature type="transmembrane region" description="Helical" evidence="14">
    <location>
        <begin position="287"/>
        <end position="305"/>
    </location>
</feature>
<evidence type="ECO:0000256" key="14">
    <source>
        <dbReference type="SAM" id="Phobius"/>
    </source>
</evidence>
<feature type="transmembrane region" description="Helical" evidence="14">
    <location>
        <begin position="124"/>
        <end position="143"/>
    </location>
</feature>
<feature type="transmembrane region" description="Helical" evidence="14">
    <location>
        <begin position="29"/>
        <end position="45"/>
    </location>
</feature>
<comment type="subcellular location">
    <subcellularLocation>
        <location evidence="1">Cell membrane</location>
        <topology evidence="1">Multi-pass membrane protein</topology>
    </subcellularLocation>
</comment>
<feature type="transmembrane region" description="Helical" evidence="14">
    <location>
        <begin position="6"/>
        <end position="22"/>
    </location>
</feature>
<evidence type="ECO:0000313" key="16">
    <source>
        <dbReference type="Proteomes" id="UP000033352"/>
    </source>
</evidence>
<keyword evidence="7 14" id="KW-0812">Transmembrane</keyword>
<proteinExistence type="inferred from homology"/>
<dbReference type="PATRIC" id="fig|1619248.3.peg.3657"/>
<keyword evidence="6 13" id="KW-0808">Transferase</keyword>
<dbReference type="Proteomes" id="UP000033352">
    <property type="component" value="Unassembled WGS sequence"/>
</dbReference>
<dbReference type="GO" id="GO:0016746">
    <property type="term" value="F:acyltransferase activity"/>
    <property type="evidence" value="ECO:0007669"/>
    <property type="project" value="UniProtKB-KW"/>
</dbReference>
<name>A0A0F1BEY6_9ENTR</name>
<comment type="caution">
    <text evidence="15">The sequence shown here is derived from an EMBL/GenBank/DDBJ whole genome shotgun (WGS) entry which is preliminary data.</text>
</comment>
<dbReference type="OrthoDB" id="139172at2"/>
<evidence type="ECO:0000256" key="2">
    <source>
        <dbReference type="ARBA" id="ARBA00005182"/>
    </source>
</evidence>
<dbReference type="Pfam" id="PF03062">
    <property type="entry name" value="MBOAT"/>
    <property type="match status" value="1"/>
</dbReference>
<evidence type="ECO:0000256" key="13">
    <source>
        <dbReference type="PIRNR" id="PIRNR016636"/>
    </source>
</evidence>
<feature type="transmembrane region" description="Helical" evidence="14">
    <location>
        <begin position="344"/>
        <end position="366"/>
    </location>
</feature>
<sequence>MYSSGMFFVYLFSSALAFALINRVLRHRLTYLSALSVLAALGWGYIFQGDYRVPAVVFFSFYLVATLKEKGWLKTWQAIMLTLLPLFLVKLHLNHHLGMIGLSFMTFRAVDVLLYRSKKEGQHFLHYFCYLFMPFIILAGPMYRWRTWMSDVSKPVFALTREQFLVALEQIITGIVQKFLFAMLVDSLVVQPWSHKPFTLTVGLVMSLAYSAYLYFDFAGYSNMAIGAGRLFGLNIPANFNMPLLAKNPQDFWRRFHISLSEWLRDVVFMPVYMNLMKFTFFHQNKTLAQNIGIFCTLFCMGAWNGLERHYVISGALFGAISVAHNMLLWSAKRSPALQRGLQYPAVAFLGRILTLGSAAGSLYIFSGMSPL</sequence>
<dbReference type="AlphaFoldDB" id="A0A0F1BEY6"/>
<dbReference type="RefSeq" id="WP_045284692.1">
    <property type="nucleotide sequence ID" value="NZ_JZYX01000005.1"/>
</dbReference>
<dbReference type="GO" id="GO:0005886">
    <property type="term" value="C:plasma membrane"/>
    <property type="evidence" value="ECO:0007669"/>
    <property type="project" value="UniProtKB-SubCell"/>
</dbReference>
<keyword evidence="11 13" id="KW-0012">Acyltransferase</keyword>